<evidence type="ECO:0000256" key="7">
    <source>
        <dbReference type="ARBA" id="ARBA00032755"/>
    </source>
</evidence>
<keyword evidence="5" id="KW-0704">Schiff base</keyword>
<comment type="similarity">
    <text evidence="2">Belongs to the DeoC/FbaB aldolase family. DeoC type 2 subfamily.</text>
</comment>
<evidence type="ECO:0000313" key="9">
    <source>
        <dbReference type="Ensembl" id="ENSANIP00000026279.1"/>
    </source>
</evidence>
<evidence type="ECO:0000256" key="4">
    <source>
        <dbReference type="ARBA" id="ARBA00023239"/>
    </source>
</evidence>
<dbReference type="PANTHER" id="PTHR10889">
    <property type="entry name" value="DEOXYRIBOSE-PHOSPHATE ALDOLASE"/>
    <property type="match status" value="1"/>
</dbReference>
<dbReference type="Proteomes" id="UP000694541">
    <property type="component" value="Unplaced"/>
</dbReference>
<evidence type="ECO:0000256" key="2">
    <source>
        <dbReference type="ARBA" id="ARBA00009473"/>
    </source>
</evidence>
<dbReference type="InterPro" id="IPR011343">
    <property type="entry name" value="DeoC"/>
</dbReference>
<name>A0A8B9NRI2_9AVES</name>
<evidence type="ECO:0000313" key="10">
    <source>
        <dbReference type="Proteomes" id="UP000694541"/>
    </source>
</evidence>
<dbReference type="Pfam" id="PF01791">
    <property type="entry name" value="DeoC"/>
    <property type="match status" value="1"/>
</dbReference>
<keyword evidence="10" id="KW-1185">Reference proteome</keyword>
<dbReference type="GO" id="GO:0005737">
    <property type="term" value="C:cytoplasm"/>
    <property type="evidence" value="ECO:0007669"/>
    <property type="project" value="InterPro"/>
</dbReference>
<organism evidence="9 10">
    <name type="scientific">Accipiter nisus</name>
    <name type="common">Eurasian sparrowhawk</name>
    <dbReference type="NCBI Taxonomy" id="211598"/>
    <lineage>
        <taxon>Eukaryota</taxon>
        <taxon>Metazoa</taxon>
        <taxon>Chordata</taxon>
        <taxon>Craniata</taxon>
        <taxon>Vertebrata</taxon>
        <taxon>Euteleostomi</taxon>
        <taxon>Archelosauria</taxon>
        <taxon>Archosauria</taxon>
        <taxon>Dinosauria</taxon>
        <taxon>Saurischia</taxon>
        <taxon>Theropoda</taxon>
        <taxon>Coelurosauria</taxon>
        <taxon>Aves</taxon>
        <taxon>Neognathae</taxon>
        <taxon>Neoaves</taxon>
        <taxon>Telluraves</taxon>
        <taxon>Accipitrimorphae</taxon>
        <taxon>Accipitriformes</taxon>
        <taxon>Accipitridae</taxon>
        <taxon>Accipitrinae</taxon>
        <taxon>Accipiter</taxon>
    </lineage>
</organism>
<protein>
    <recommendedName>
        <fullName evidence="3">deoxyribose-phosphate aldolase</fullName>
        <ecNumber evidence="3">4.1.2.4</ecNumber>
    </recommendedName>
    <alternativeName>
        <fullName evidence="7">2-deoxy-D-ribose 5-phosphate aldolase</fullName>
    </alternativeName>
    <alternativeName>
        <fullName evidence="6">Phosphodeoxyriboaldolase</fullName>
    </alternativeName>
</protein>
<proteinExistence type="inferred from homology"/>
<dbReference type="PANTHER" id="PTHR10889:SF3">
    <property type="entry name" value="DEOXYRIBOSE-PHOSPHATE ALDOLASE"/>
    <property type="match status" value="1"/>
</dbReference>
<dbReference type="GO" id="GO:0046386">
    <property type="term" value="P:deoxyribose phosphate catabolic process"/>
    <property type="evidence" value="ECO:0007669"/>
    <property type="project" value="UniProtKB-UniPathway"/>
</dbReference>
<evidence type="ECO:0000256" key="1">
    <source>
        <dbReference type="ARBA" id="ARBA00004816"/>
    </source>
</evidence>
<evidence type="ECO:0000256" key="6">
    <source>
        <dbReference type="ARBA" id="ARBA00031814"/>
    </source>
</evidence>
<dbReference type="GO" id="GO:0004139">
    <property type="term" value="F:deoxyribose-phosphate aldolase activity"/>
    <property type="evidence" value="ECO:0007669"/>
    <property type="project" value="UniProtKB-EC"/>
</dbReference>
<comment type="catalytic activity">
    <reaction evidence="8">
        <text>2-deoxy-D-ribose 5-phosphate = D-glyceraldehyde 3-phosphate + acetaldehyde</text>
        <dbReference type="Rhea" id="RHEA:12821"/>
        <dbReference type="ChEBI" id="CHEBI:15343"/>
        <dbReference type="ChEBI" id="CHEBI:59776"/>
        <dbReference type="ChEBI" id="CHEBI:62877"/>
        <dbReference type="EC" id="4.1.2.4"/>
    </reaction>
</comment>
<dbReference type="SMART" id="SM01133">
    <property type="entry name" value="DeoC"/>
    <property type="match status" value="1"/>
</dbReference>
<dbReference type="InterPro" id="IPR002915">
    <property type="entry name" value="DeoC/FbaB/LacD_aldolase"/>
</dbReference>
<dbReference type="Ensembl" id="ENSANIT00000027145.1">
    <property type="protein sequence ID" value="ENSANIP00000026279.1"/>
    <property type="gene ID" value="ENSANIG00000017644.1"/>
</dbReference>
<dbReference type="UniPathway" id="UPA00002">
    <property type="reaction ID" value="UER00468"/>
</dbReference>
<comment type="pathway">
    <text evidence="1">Carbohydrate degradation; 2-deoxy-D-ribose 1-phosphate degradation; D-glyceraldehyde 3-phosphate and acetaldehyde from 2-deoxy-alpha-D-ribose 1-phosphate: step 2/2.</text>
</comment>
<dbReference type="SUPFAM" id="SSF51569">
    <property type="entry name" value="Aldolase"/>
    <property type="match status" value="1"/>
</dbReference>
<accession>A0A8B9NRI2</accession>
<dbReference type="InterPro" id="IPR013785">
    <property type="entry name" value="Aldolase_TIM"/>
</dbReference>
<dbReference type="GO" id="GO:0009264">
    <property type="term" value="P:deoxyribonucleotide catabolic process"/>
    <property type="evidence" value="ECO:0007669"/>
    <property type="project" value="InterPro"/>
</dbReference>
<sequence length="292" mass="32105">VSTSQAELGWISKVHVNRPAVVRHAEQIKKWRTVKGNWQAAWLLKAVTCIDLTTLSGDDTPSNVHRLCFKAKHPIREDLLKAMDMHDKGITVGAVCVYPARVTDAVNALKAAGCNIPVASVAAGFPSGQTPLETKLAEIKLAVEYGAREIDIVISRSLVLTGQWECLYEEIRQCREACGKAHMKTILATGELGSLANVYKASMIAMMAGKYIAVWETSCTGNAVRRRTLHAPAGIGMGLIITGFNWHTHKHWQSVPAINWHFKRCSVFPVFENSITSDLMFGVCLSFSEPFS</sequence>
<dbReference type="Gene3D" id="3.20.20.70">
    <property type="entry name" value="Aldolase class I"/>
    <property type="match status" value="1"/>
</dbReference>
<dbReference type="EC" id="4.1.2.4" evidence="3"/>
<evidence type="ECO:0000256" key="8">
    <source>
        <dbReference type="ARBA" id="ARBA00048791"/>
    </source>
</evidence>
<reference evidence="9" key="1">
    <citation type="submission" date="2025-08" db="UniProtKB">
        <authorList>
            <consortium name="Ensembl"/>
        </authorList>
    </citation>
    <scope>IDENTIFICATION</scope>
</reference>
<dbReference type="GO" id="GO:0016052">
    <property type="term" value="P:carbohydrate catabolic process"/>
    <property type="evidence" value="ECO:0007669"/>
    <property type="project" value="TreeGrafter"/>
</dbReference>
<dbReference type="AlphaFoldDB" id="A0A8B9NRI2"/>
<evidence type="ECO:0000256" key="5">
    <source>
        <dbReference type="ARBA" id="ARBA00023270"/>
    </source>
</evidence>
<evidence type="ECO:0000256" key="3">
    <source>
        <dbReference type="ARBA" id="ARBA00012515"/>
    </source>
</evidence>
<keyword evidence="4" id="KW-0456">Lyase</keyword>
<reference evidence="9" key="2">
    <citation type="submission" date="2025-09" db="UniProtKB">
        <authorList>
            <consortium name="Ensembl"/>
        </authorList>
    </citation>
    <scope>IDENTIFICATION</scope>
</reference>